<evidence type="ECO:0000256" key="1">
    <source>
        <dbReference type="SAM" id="MobiDB-lite"/>
    </source>
</evidence>
<dbReference type="AlphaFoldDB" id="A0A7I7Q162"/>
<name>A0A7I7Q162_9MYCO</name>
<dbReference type="Proteomes" id="UP000467130">
    <property type="component" value="Chromosome"/>
</dbReference>
<keyword evidence="3" id="KW-1185">Reference proteome</keyword>
<accession>A0A7I7Q162</accession>
<evidence type="ECO:0000313" key="2">
    <source>
        <dbReference type="EMBL" id="BBY19871.1"/>
    </source>
</evidence>
<protein>
    <submittedName>
        <fullName evidence="2">Uncharacterized protein</fullName>
    </submittedName>
</protein>
<feature type="compositionally biased region" description="Polar residues" evidence="1">
    <location>
        <begin position="44"/>
        <end position="56"/>
    </location>
</feature>
<proteinExistence type="predicted"/>
<dbReference type="KEGG" id="msto:MSTO_00760"/>
<evidence type="ECO:0000313" key="3">
    <source>
        <dbReference type="Proteomes" id="UP000467130"/>
    </source>
</evidence>
<feature type="region of interest" description="Disordered" evidence="1">
    <location>
        <begin position="1"/>
        <end position="65"/>
    </location>
</feature>
<dbReference type="EMBL" id="AP022587">
    <property type="protein sequence ID" value="BBY19871.1"/>
    <property type="molecule type" value="Genomic_DNA"/>
</dbReference>
<organism evidence="2 3">
    <name type="scientific">Mycobacterium stomatepiae</name>
    <dbReference type="NCBI Taxonomy" id="470076"/>
    <lineage>
        <taxon>Bacteria</taxon>
        <taxon>Bacillati</taxon>
        <taxon>Actinomycetota</taxon>
        <taxon>Actinomycetes</taxon>
        <taxon>Mycobacteriales</taxon>
        <taxon>Mycobacteriaceae</taxon>
        <taxon>Mycobacterium</taxon>
        <taxon>Mycobacterium simiae complex</taxon>
    </lineage>
</organism>
<sequence>MTRNSLAKLAVVSPPDARQTASRATVRGNDPFRAGSAPHEPGTAPNSTAKVTITSRRNSHASLAL</sequence>
<gene>
    <name evidence="2" type="ORF">MSTO_00760</name>
</gene>
<reference evidence="2 3" key="1">
    <citation type="journal article" date="2019" name="Emerg. Microbes Infect.">
        <title>Comprehensive subspecies identification of 175 nontuberculous mycobacteria species based on 7547 genomic profiles.</title>
        <authorList>
            <person name="Matsumoto Y."/>
            <person name="Kinjo T."/>
            <person name="Motooka D."/>
            <person name="Nabeya D."/>
            <person name="Jung N."/>
            <person name="Uechi K."/>
            <person name="Horii T."/>
            <person name="Iida T."/>
            <person name="Fujita J."/>
            <person name="Nakamura S."/>
        </authorList>
    </citation>
    <scope>NUCLEOTIDE SEQUENCE [LARGE SCALE GENOMIC DNA]</scope>
    <source>
        <strain evidence="2 3">JCM 17783</strain>
    </source>
</reference>